<feature type="domain" description="RING-type" evidence="3">
    <location>
        <begin position="215"/>
        <end position="268"/>
    </location>
</feature>
<keyword evidence="1" id="KW-0863">Zinc-finger</keyword>
<keyword evidence="5" id="KW-1185">Reference proteome</keyword>
<feature type="compositionally biased region" description="Low complexity" evidence="2">
    <location>
        <begin position="11"/>
        <end position="42"/>
    </location>
</feature>
<keyword evidence="1" id="KW-0479">Metal-binding</keyword>
<dbReference type="EMBL" id="JAPDRK010000017">
    <property type="protein sequence ID" value="KAJ9604980.1"/>
    <property type="molecule type" value="Genomic_DNA"/>
</dbReference>
<organism evidence="4 5">
    <name type="scientific">Cladophialophora chaetospira</name>
    <dbReference type="NCBI Taxonomy" id="386627"/>
    <lineage>
        <taxon>Eukaryota</taxon>
        <taxon>Fungi</taxon>
        <taxon>Dikarya</taxon>
        <taxon>Ascomycota</taxon>
        <taxon>Pezizomycotina</taxon>
        <taxon>Eurotiomycetes</taxon>
        <taxon>Chaetothyriomycetidae</taxon>
        <taxon>Chaetothyriales</taxon>
        <taxon>Herpotrichiellaceae</taxon>
        <taxon>Cladophialophora</taxon>
    </lineage>
</organism>
<reference evidence="4" key="1">
    <citation type="submission" date="2022-10" db="EMBL/GenBank/DDBJ databases">
        <title>Culturing micro-colonial fungi from biological soil crusts in the Mojave desert and describing Neophaeococcomyces mojavensis, and introducing the new genera and species Taxawa tesnikishii.</title>
        <authorList>
            <person name="Kurbessoian T."/>
            <person name="Stajich J.E."/>
        </authorList>
    </citation>
    <scope>NUCLEOTIDE SEQUENCE</scope>
    <source>
        <strain evidence="4">TK_41</strain>
    </source>
</reference>
<protein>
    <recommendedName>
        <fullName evidence="3">RING-type domain-containing protein</fullName>
    </recommendedName>
</protein>
<dbReference type="InterPro" id="IPR001841">
    <property type="entry name" value="Znf_RING"/>
</dbReference>
<dbReference type="PROSITE" id="PS50089">
    <property type="entry name" value="ZF_RING_2"/>
    <property type="match status" value="1"/>
</dbReference>
<evidence type="ECO:0000259" key="3">
    <source>
        <dbReference type="PROSITE" id="PS50089"/>
    </source>
</evidence>
<name>A0AA38X1C0_9EURO</name>
<evidence type="ECO:0000256" key="2">
    <source>
        <dbReference type="SAM" id="MobiDB-lite"/>
    </source>
</evidence>
<dbReference type="AlphaFoldDB" id="A0AA38X1C0"/>
<dbReference type="SUPFAM" id="SSF57850">
    <property type="entry name" value="RING/U-box"/>
    <property type="match status" value="1"/>
</dbReference>
<dbReference type="GO" id="GO:0008270">
    <property type="term" value="F:zinc ion binding"/>
    <property type="evidence" value="ECO:0007669"/>
    <property type="project" value="UniProtKB-KW"/>
</dbReference>
<comment type="caution">
    <text evidence="4">The sequence shown here is derived from an EMBL/GenBank/DDBJ whole genome shotgun (WGS) entry which is preliminary data.</text>
</comment>
<keyword evidence="1" id="KW-0862">Zinc</keyword>
<sequence>MSCHASETDMSSEASVSSPAPDPPISISTSATTGSIEGSSSSLEHTFRTPTILFKTYKDALRSAAKKHKHQQPFSISSRVNNATRKALTSMHLLLVSNINQLRLGCAPLEVAAVGARLAAVKECCTYLEARLDALERFSGDSQIMIIRLKRREARHEMLSRIYTHPGIAEAYEALDIHEFTTGFVQLPKIRGTNTSSEDREWPEQSERFDANETCSICQNSLKEDPNDDRMGTFAIAHCKCCKKSLHSACLSRHIQERNGRAECPLCRGAWGENSIDWMAIRIAQMEDIEKGWKSGINRRRLREA</sequence>
<dbReference type="InterPro" id="IPR013083">
    <property type="entry name" value="Znf_RING/FYVE/PHD"/>
</dbReference>
<evidence type="ECO:0000256" key="1">
    <source>
        <dbReference type="PROSITE-ProRule" id="PRU00175"/>
    </source>
</evidence>
<evidence type="ECO:0000313" key="4">
    <source>
        <dbReference type="EMBL" id="KAJ9604980.1"/>
    </source>
</evidence>
<dbReference type="Proteomes" id="UP001172673">
    <property type="component" value="Unassembled WGS sequence"/>
</dbReference>
<dbReference type="Gene3D" id="3.30.40.10">
    <property type="entry name" value="Zinc/RING finger domain, C3HC4 (zinc finger)"/>
    <property type="match status" value="1"/>
</dbReference>
<proteinExistence type="predicted"/>
<accession>A0AA38X1C0</accession>
<evidence type="ECO:0000313" key="5">
    <source>
        <dbReference type="Proteomes" id="UP001172673"/>
    </source>
</evidence>
<feature type="region of interest" description="Disordered" evidence="2">
    <location>
        <begin position="1"/>
        <end position="43"/>
    </location>
</feature>
<gene>
    <name evidence="4" type="ORF">H2200_010369</name>
</gene>